<keyword evidence="1" id="KW-0511">Multifunctional enzyme</keyword>
<dbReference type="Gene3D" id="1.10.340.70">
    <property type="match status" value="1"/>
</dbReference>
<dbReference type="OrthoDB" id="532959at2759"/>
<dbReference type="InterPro" id="IPR036397">
    <property type="entry name" value="RNaseH_sf"/>
</dbReference>
<dbReference type="Pfam" id="PF00665">
    <property type="entry name" value="rve"/>
    <property type="match status" value="1"/>
</dbReference>
<dbReference type="AlphaFoldDB" id="A0A371HH32"/>
<dbReference type="Pfam" id="PF17919">
    <property type="entry name" value="RT_RNaseH_2"/>
    <property type="match status" value="1"/>
</dbReference>
<dbReference type="CDD" id="cd01647">
    <property type="entry name" value="RT_LTR"/>
    <property type="match status" value="1"/>
</dbReference>
<dbReference type="Pfam" id="PF00078">
    <property type="entry name" value="RVT_1"/>
    <property type="match status" value="1"/>
</dbReference>
<dbReference type="Gene3D" id="3.30.420.10">
    <property type="entry name" value="Ribonuclease H-like superfamily/Ribonuclease H"/>
    <property type="match status" value="1"/>
</dbReference>
<accession>A0A371HH32</accession>
<dbReference type="PANTHER" id="PTHR37984:SF5">
    <property type="entry name" value="PROTEIN NYNRIN-LIKE"/>
    <property type="match status" value="1"/>
</dbReference>
<evidence type="ECO:0000313" key="3">
    <source>
        <dbReference type="EMBL" id="RDY02121.1"/>
    </source>
</evidence>
<feature type="non-terminal residue" evidence="3">
    <location>
        <position position="1"/>
    </location>
</feature>
<keyword evidence="4" id="KW-1185">Reference proteome</keyword>
<name>A0A371HH32_MUCPR</name>
<dbReference type="SUPFAM" id="SSF56672">
    <property type="entry name" value="DNA/RNA polymerases"/>
    <property type="match status" value="1"/>
</dbReference>
<sequence>MPFGLCNAPSTFQRCMTIIFSNLLQDCMEVFMDDFIVYADSFHACLDNLSKVLTRCIDTNLVLNYEKCHFMVTEGIVLGHLMSNRGIEVEKSKIDIITSLPNPSFVREVYLFLGHASFYRRIIKNFSKLGLPLSKLPQKDVEFKFDQPCIEAFQELKNQLTYAPVLQAPNWDLPFELMCDASNSALGAVLGQKAGVGKPVHVIAYELLAIVFAINKFCSYLLGSKIIVFSGHAALRFLLKKPDAKSRLIQWMLLLQEFDIEIGDKKGAENSVADHLSRIGRESEPMLIRDEFPDEQLLHITTPTPWFANICNFLAAFQFPLEASRLYKEKLQSDAKYYIWDDPYLWRLCSDQVIRRCILEVEINSVLQLYHATLGGRHYGSTRTAKKVVDYGLYWPTIFRGAYQFVSTYNKCQKARMAITRRHEMPQQPILFYEVFDVSRWVEAIATRTNDAKVVVDFLKSNIFYRFGVPKALISDQGSHFCSKAMSSLLHKYGVIHRIAIAYNPRPMAKLKFSTGK</sequence>
<dbReference type="InterPro" id="IPR001584">
    <property type="entry name" value="Integrase_cat-core"/>
</dbReference>
<dbReference type="GO" id="GO:0003824">
    <property type="term" value="F:catalytic activity"/>
    <property type="evidence" value="ECO:0007669"/>
    <property type="project" value="UniProtKB-KW"/>
</dbReference>
<comment type="caution">
    <text evidence="3">The sequence shown here is derived from an EMBL/GenBank/DDBJ whole genome shotgun (WGS) entry which is preliminary data.</text>
</comment>
<evidence type="ECO:0000259" key="2">
    <source>
        <dbReference type="PROSITE" id="PS50994"/>
    </source>
</evidence>
<gene>
    <name evidence="3" type="primary">pol</name>
    <name evidence="3" type="ORF">CR513_14452</name>
</gene>
<dbReference type="GO" id="GO:0015074">
    <property type="term" value="P:DNA integration"/>
    <property type="evidence" value="ECO:0007669"/>
    <property type="project" value="InterPro"/>
</dbReference>
<dbReference type="InterPro" id="IPR012337">
    <property type="entry name" value="RNaseH-like_sf"/>
</dbReference>
<feature type="domain" description="Integrase catalytic" evidence="2">
    <location>
        <begin position="383"/>
        <end position="517"/>
    </location>
</feature>
<dbReference type="SUPFAM" id="SSF53098">
    <property type="entry name" value="Ribonuclease H-like"/>
    <property type="match status" value="1"/>
</dbReference>
<evidence type="ECO:0000313" key="4">
    <source>
        <dbReference type="Proteomes" id="UP000257109"/>
    </source>
</evidence>
<dbReference type="PANTHER" id="PTHR37984">
    <property type="entry name" value="PROTEIN CBG26694"/>
    <property type="match status" value="1"/>
</dbReference>
<proteinExistence type="predicted"/>
<organism evidence="3 4">
    <name type="scientific">Mucuna pruriens</name>
    <name type="common">Velvet bean</name>
    <name type="synonym">Dolichos pruriens</name>
    <dbReference type="NCBI Taxonomy" id="157652"/>
    <lineage>
        <taxon>Eukaryota</taxon>
        <taxon>Viridiplantae</taxon>
        <taxon>Streptophyta</taxon>
        <taxon>Embryophyta</taxon>
        <taxon>Tracheophyta</taxon>
        <taxon>Spermatophyta</taxon>
        <taxon>Magnoliopsida</taxon>
        <taxon>eudicotyledons</taxon>
        <taxon>Gunneridae</taxon>
        <taxon>Pentapetalae</taxon>
        <taxon>rosids</taxon>
        <taxon>fabids</taxon>
        <taxon>Fabales</taxon>
        <taxon>Fabaceae</taxon>
        <taxon>Papilionoideae</taxon>
        <taxon>50 kb inversion clade</taxon>
        <taxon>NPAAA clade</taxon>
        <taxon>indigoferoid/millettioid clade</taxon>
        <taxon>Phaseoleae</taxon>
        <taxon>Mucuna</taxon>
    </lineage>
</organism>
<dbReference type="InterPro" id="IPR043128">
    <property type="entry name" value="Rev_trsase/Diguanyl_cyclase"/>
</dbReference>
<dbReference type="EMBL" id="QJKJ01002598">
    <property type="protein sequence ID" value="RDY02121.1"/>
    <property type="molecule type" value="Genomic_DNA"/>
</dbReference>
<reference evidence="3" key="1">
    <citation type="submission" date="2018-05" db="EMBL/GenBank/DDBJ databases">
        <title>Draft genome of Mucuna pruriens seed.</title>
        <authorList>
            <person name="Nnadi N.E."/>
            <person name="Vos R."/>
            <person name="Hasami M.H."/>
            <person name="Devisetty U.K."/>
            <person name="Aguiy J.C."/>
        </authorList>
    </citation>
    <scope>NUCLEOTIDE SEQUENCE [LARGE SCALE GENOMIC DNA]</scope>
    <source>
        <strain evidence="3">JCA_2017</strain>
    </source>
</reference>
<dbReference type="GO" id="GO:0003676">
    <property type="term" value="F:nucleic acid binding"/>
    <property type="evidence" value="ECO:0007669"/>
    <property type="project" value="InterPro"/>
</dbReference>
<dbReference type="InterPro" id="IPR050951">
    <property type="entry name" value="Retrovirus_Pol_polyprotein"/>
</dbReference>
<dbReference type="Gene3D" id="3.30.70.270">
    <property type="match status" value="2"/>
</dbReference>
<dbReference type="FunFam" id="3.30.70.270:FF:000020">
    <property type="entry name" value="Transposon Tf2-6 polyprotein-like Protein"/>
    <property type="match status" value="1"/>
</dbReference>
<dbReference type="InterPro" id="IPR041577">
    <property type="entry name" value="RT_RNaseH_2"/>
</dbReference>
<dbReference type="Proteomes" id="UP000257109">
    <property type="component" value="Unassembled WGS sequence"/>
</dbReference>
<dbReference type="InterPro" id="IPR043502">
    <property type="entry name" value="DNA/RNA_pol_sf"/>
</dbReference>
<dbReference type="CDD" id="cd09274">
    <property type="entry name" value="RNase_HI_RT_Ty3"/>
    <property type="match status" value="1"/>
</dbReference>
<protein>
    <submittedName>
        <fullName evidence="3">Retrovirus-related Pol polyprotein</fullName>
    </submittedName>
</protein>
<dbReference type="PROSITE" id="PS50994">
    <property type="entry name" value="INTEGRASE"/>
    <property type="match status" value="1"/>
</dbReference>
<dbReference type="InterPro" id="IPR000477">
    <property type="entry name" value="RT_dom"/>
</dbReference>
<evidence type="ECO:0000256" key="1">
    <source>
        <dbReference type="ARBA" id="ARBA00023268"/>
    </source>
</evidence>